<dbReference type="EMBL" id="QTSX02002184">
    <property type="protein sequence ID" value="KAJ9077685.1"/>
    <property type="molecule type" value="Genomic_DNA"/>
</dbReference>
<keyword evidence="2" id="KW-1185">Reference proteome</keyword>
<organism evidence="1 2">
    <name type="scientific">Entomophthora muscae</name>
    <dbReference type="NCBI Taxonomy" id="34485"/>
    <lineage>
        <taxon>Eukaryota</taxon>
        <taxon>Fungi</taxon>
        <taxon>Fungi incertae sedis</taxon>
        <taxon>Zoopagomycota</taxon>
        <taxon>Entomophthoromycotina</taxon>
        <taxon>Entomophthoromycetes</taxon>
        <taxon>Entomophthorales</taxon>
        <taxon>Entomophthoraceae</taxon>
        <taxon>Entomophthora</taxon>
    </lineage>
</organism>
<comment type="caution">
    <text evidence="1">The sequence shown here is derived from an EMBL/GenBank/DDBJ whole genome shotgun (WGS) entry which is preliminary data.</text>
</comment>
<accession>A0ACC2TT80</accession>
<name>A0ACC2TT80_9FUNG</name>
<gene>
    <name evidence="1" type="ORF">DSO57_1014307</name>
</gene>
<evidence type="ECO:0000313" key="1">
    <source>
        <dbReference type="EMBL" id="KAJ9077685.1"/>
    </source>
</evidence>
<dbReference type="Proteomes" id="UP001165960">
    <property type="component" value="Unassembled WGS sequence"/>
</dbReference>
<protein>
    <submittedName>
        <fullName evidence="1">Uncharacterized protein</fullName>
    </submittedName>
</protein>
<evidence type="ECO:0000313" key="2">
    <source>
        <dbReference type="Proteomes" id="UP001165960"/>
    </source>
</evidence>
<proteinExistence type="predicted"/>
<reference evidence="1" key="1">
    <citation type="submission" date="2022-04" db="EMBL/GenBank/DDBJ databases">
        <title>Genome of the entomopathogenic fungus Entomophthora muscae.</title>
        <authorList>
            <person name="Elya C."/>
            <person name="Lovett B.R."/>
            <person name="Lee E."/>
            <person name="Macias A.M."/>
            <person name="Hajek A.E."/>
            <person name="De Bivort B.L."/>
            <person name="Kasson M.T."/>
            <person name="De Fine Licht H.H."/>
            <person name="Stajich J.E."/>
        </authorList>
    </citation>
    <scope>NUCLEOTIDE SEQUENCE</scope>
    <source>
        <strain evidence="1">Berkeley</strain>
    </source>
</reference>
<sequence length="121" mass="13607">MLVSVFKFVVFTLAPVLVFILTTSPYLWGQIFSSAHYTGDNPTHFLYLLNNLPGRAQDLLVTEDYLFNSLTCDDLELLSPDSEIADLVEKDNVVCHPPIEPETIHLKEKSNSQEHTPSCTP</sequence>